<comment type="caution">
    <text evidence="1">The sequence shown here is derived from an EMBL/GenBank/DDBJ whole genome shotgun (WGS) entry which is preliminary data.</text>
</comment>
<evidence type="ECO:0000313" key="1">
    <source>
        <dbReference type="EMBL" id="PKI63763.1"/>
    </source>
</evidence>
<dbReference type="EMBL" id="PGOL01000870">
    <property type="protein sequence ID" value="PKI63763.1"/>
    <property type="molecule type" value="Genomic_DNA"/>
</dbReference>
<gene>
    <name evidence="1" type="ORF">CRG98_015833</name>
</gene>
<organism evidence="1 2">
    <name type="scientific">Punica granatum</name>
    <name type="common">Pomegranate</name>
    <dbReference type="NCBI Taxonomy" id="22663"/>
    <lineage>
        <taxon>Eukaryota</taxon>
        <taxon>Viridiplantae</taxon>
        <taxon>Streptophyta</taxon>
        <taxon>Embryophyta</taxon>
        <taxon>Tracheophyta</taxon>
        <taxon>Spermatophyta</taxon>
        <taxon>Magnoliopsida</taxon>
        <taxon>eudicotyledons</taxon>
        <taxon>Gunneridae</taxon>
        <taxon>Pentapetalae</taxon>
        <taxon>rosids</taxon>
        <taxon>malvids</taxon>
        <taxon>Myrtales</taxon>
        <taxon>Lythraceae</taxon>
        <taxon>Punica</taxon>
    </lineage>
</organism>
<accession>A0A2I0K6M9</accession>
<proteinExistence type="predicted"/>
<protein>
    <submittedName>
        <fullName evidence="1">Uncharacterized protein</fullName>
    </submittedName>
</protein>
<dbReference type="AlphaFoldDB" id="A0A2I0K6M9"/>
<evidence type="ECO:0000313" key="2">
    <source>
        <dbReference type="Proteomes" id="UP000233551"/>
    </source>
</evidence>
<sequence>MEKVQWLTGRGVSRRRPLVAGVGSGRKSTLQPQGHLVASKSWGEKVEVEGLVVGEEGFNGWSMLKARSIGLKGLSSKWSAVVLPQGRGGEAAEDNLPLRRRRGPLRRYWLRRTRAQATIADKGSMISTSRRHSPRP</sequence>
<keyword evidence="2" id="KW-1185">Reference proteome</keyword>
<reference evidence="1 2" key="1">
    <citation type="submission" date="2017-11" db="EMBL/GenBank/DDBJ databases">
        <title>De-novo sequencing of pomegranate (Punica granatum L.) genome.</title>
        <authorList>
            <person name="Akparov Z."/>
            <person name="Amiraslanov A."/>
            <person name="Hajiyeva S."/>
            <person name="Abbasov M."/>
            <person name="Kaur K."/>
            <person name="Hamwieh A."/>
            <person name="Solovyev V."/>
            <person name="Salamov A."/>
            <person name="Braich B."/>
            <person name="Kosarev P."/>
            <person name="Mahmoud A."/>
            <person name="Hajiyev E."/>
            <person name="Babayeva S."/>
            <person name="Izzatullayeva V."/>
            <person name="Mammadov A."/>
            <person name="Mammadov A."/>
            <person name="Sharifova S."/>
            <person name="Ojaghi J."/>
            <person name="Eynullazada K."/>
            <person name="Bayramov B."/>
            <person name="Abdulazimova A."/>
            <person name="Shahmuradov I."/>
        </authorList>
    </citation>
    <scope>NUCLEOTIDE SEQUENCE [LARGE SCALE GENOMIC DNA]</scope>
    <source>
        <strain evidence="2">cv. AG2017</strain>
        <tissue evidence="1">Leaf</tissue>
    </source>
</reference>
<name>A0A2I0K6M9_PUNGR</name>
<dbReference type="Proteomes" id="UP000233551">
    <property type="component" value="Unassembled WGS sequence"/>
</dbReference>